<dbReference type="PIRSF" id="PIRSF000130">
    <property type="entry name" value="IMPDH"/>
    <property type="match status" value="1"/>
</dbReference>
<feature type="binding site" evidence="12">
    <location>
        <begin position="262"/>
        <end position="264"/>
    </location>
    <ligand>
        <name>NAD(+)</name>
        <dbReference type="ChEBI" id="CHEBI:57540"/>
    </ligand>
</feature>
<comment type="cofactor">
    <cofactor evidence="1">
        <name>K(+)</name>
        <dbReference type="ChEBI" id="CHEBI:29103"/>
    </cofactor>
</comment>
<evidence type="ECO:0000313" key="17">
    <source>
        <dbReference type="Proteomes" id="UP000287969"/>
    </source>
</evidence>
<comment type="catalytic activity">
    <reaction evidence="10">
        <text>IMP + NAD(+) + H2O = XMP + NADH + H(+)</text>
        <dbReference type="Rhea" id="RHEA:11708"/>
        <dbReference type="ChEBI" id="CHEBI:15377"/>
        <dbReference type="ChEBI" id="CHEBI:15378"/>
        <dbReference type="ChEBI" id="CHEBI:57464"/>
        <dbReference type="ChEBI" id="CHEBI:57540"/>
        <dbReference type="ChEBI" id="CHEBI:57945"/>
        <dbReference type="ChEBI" id="CHEBI:58053"/>
        <dbReference type="EC" id="1.1.1.205"/>
    </reaction>
</comment>
<dbReference type="PROSITE" id="PS00487">
    <property type="entry name" value="IMP_DH_GMP_RED"/>
    <property type="match status" value="1"/>
</dbReference>
<dbReference type="CDD" id="cd00381">
    <property type="entry name" value="IMPDH"/>
    <property type="match status" value="1"/>
</dbReference>
<dbReference type="InterPro" id="IPR001093">
    <property type="entry name" value="IMP_DH_GMPRt"/>
</dbReference>
<feature type="domain" description="CBS" evidence="15">
    <location>
        <begin position="104"/>
        <end position="163"/>
    </location>
</feature>
<dbReference type="InterPro" id="IPR046342">
    <property type="entry name" value="CBS_dom_sf"/>
</dbReference>
<dbReference type="EMBL" id="CP035282">
    <property type="protein sequence ID" value="QAT63074.1"/>
    <property type="molecule type" value="Genomic_DNA"/>
</dbReference>
<dbReference type="Pfam" id="PF00478">
    <property type="entry name" value="IMPDH"/>
    <property type="match status" value="1"/>
</dbReference>
<dbReference type="GO" id="GO:0003938">
    <property type="term" value="F:IMP dehydrogenase activity"/>
    <property type="evidence" value="ECO:0007669"/>
    <property type="project" value="UniProtKB-EC"/>
</dbReference>
<comment type="similarity">
    <text evidence="2">Belongs to the IMPDH/GMPR family.</text>
</comment>
<dbReference type="RefSeq" id="WP_128753287.1">
    <property type="nucleotide sequence ID" value="NZ_CP035282.1"/>
</dbReference>
<dbReference type="OrthoDB" id="9805398at2"/>
<dbReference type="InterPro" id="IPR005990">
    <property type="entry name" value="IMP_DH"/>
</dbReference>
<evidence type="ECO:0000256" key="11">
    <source>
        <dbReference type="PIRSR" id="PIRSR000130-1"/>
    </source>
</evidence>
<organism evidence="16 17">
    <name type="scientific">Acidilutibacter cellobiosedens</name>
    <dbReference type="NCBI Taxonomy" id="2507161"/>
    <lineage>
        <taxon>Bacteria</taxon>
        <taxon>Bacillati</taxon>
        <taxon>Bacillota</taxon>
        <taxon>Tissierellia</taxon>
        <taxon>Tissierellales</taxon>
        <taxon>Acidilutibacteraceae</taxon>
        <taxon>Acidilutibacter</taxon>
    </lineage>
</organism>
<dbReference type="SMART" id="SM01240">
    <property type="entry name" value="IMPDH"/>
    <property type="match status" value="1"/>
</dbReference>
<keyword evidence="3" id="KW-0479">Metal-binding</keyword>
<dbReference type="GO" id="GO:0046872">
    <property type="term" value="F:metal ion binding"/>
    <property type="evidence" value="ECO:0007669"/>
    <property type="project" value="UniProtKB-KW"/>
</dbReference>
<dbReference type="InterPro" id="IPR013785">
    <property type="entry name" value="Aldolase_TIM"/>
</dbReference>
<evidence type="ECO:0000256" key="1">
    <source>
        <dbReference type="ARBA" id="ARBA00001958"/>
    </source>
</evidence>
<dbReference type="SUPFAM" id="SSF54631">
    <property type="entry name" value="CBS-domain pair"/>
    <property type="match status" value="1"/>
</dbReference>
<dbReference type="FunFam" id="3.20.20.70:FF:000424">
    <property type="entry name" value="Inosine-5'-monophosphate dehydrogenase 2"/>
    <property type="match status" value="1"/>
</dbReference>
<dbReference type="PANTHER" id="PTHR11911">
    <property type="entry name" value="INOSINE-5-MONOPHOSPHATE DEHYDROGENASE RELATED"/>
    <property type="match status" value="1"/>
</dbReference>
<feature type="binding site" description="in other chain" evidence="13">
    <location>
        <position position="320"/>
    </location>
    <ligand>
        <name>K(+)</name>
        <dbReference type="ChEBI" id="CHEBI:29103"/>
        <note>ligand shared between two tetrameric partners</note>
    </ligand>
</feature>
<evidence type="ECO:0000256" key="9">
    <source>
        <dbReference type="ARBA" id="ARBA00023122"/>
    </source>
</evidence>
<proteinExistence type="inferred from homology"/>
<dbReference type="CDD" id="cd04601">
    <property type="entry name" value="CBS_pair_IMPDH"/>
    <property type="match status" value="1"/>
</dbReference>
<keyword evidence="7 16" id="KW-0560">Oxidoreductase</keyword>
<keyword evidence="9 14" id="KW-0129">CBS domain</keyword>
<dbReference type="EC" id="1.1.1.205" evidence="16"/>
<dbReference type="PANTHER" id="PTHR11911:SF111">
    <property type="entry name" value="INOSINE-5'-MONOPHOSPHATE DEHYDROGENASE"/>
    <property type="match status" value="1"/>
</dbReference>
<evidence type="ECO:0000256" key="3">
    <source>
        <dbReference type="ARBA" id="ARBA00022723"/>
    </source>
</evidence>
<feature type="active site" description="Thioimidate intermediate" evidence="11">
    <location>
        <position position="320"/>
    </location>
</feature>
<name>A0A410QGV7_9FIRM</name>
<protein>
    <submittedName>
        <fullName evidence="16">IMP dehydrogenase</fullName>
        <ecNumber evidence="16">1.1.1.205</ecNumber>
    </submittedName>
</protein>
<dbReference type="Gene3D" id="3.20.20.70">
    <property type="entry name" value="Aldolase class I"/>
    <property type="match status" value="1"/>
</dbReference>
<keyword evidence="6 13" id="KW-0630">Potassium</keyword>
<evidence type="ECO:0000256" key="10">
    <source>
        <dbReference type="ARBA" id="ARBA00048028"/>
    </source>
</evidence>
<feature type="binding site" evidence="12">
    <location>
        <begin position="313"/>
        <end position="315"/>
    </location>
    <ligand>
        <name>NAD(+)</name>
        <dbReference type="ChEBI" id="CHEBI:57540"/>
    </ligand>
</feature>
<keyword evidence="17" id="KW-1185">Reference proteome</keyword>
<reference evidence="17" key="1">
    <citation type="submission" date="2019-01" db="EMBL/GenBank/DDBJ databases">
        <title>Draft genomes of a novel of Sporanaerobacter strains.</title>
        <authorList>
            <person name="Ma S."/>
        </authorList>
    </citation>
    <scope>NUCLEOTIDE SEQUENCE [LARGE SCALE GENOMIC DNA]</scope>
    <source>
        <strain evidence="17">NJN-17</strain>
    </source>
</reference>
<evidence type="ECO:0000256" key="12">
    <source>
        <dbReference type="PIRSR" id="PIRSR000130-3"/>
    </source>
</evidence>
<dbReference type="InterPro" id="IPR015875">
    <property type="entry name" value="IMP_DH/GMP_Rdtase_CS"/>
</dbReference>
<evidence type="ECO:0000256" key="8">
    <source>
        <dbReference type="ARBA" id="ARBA00023027"/>
    </source>
</evidence>
<evidence type="ECO:0000313" key="16">
    <source>
        <dbReference type="EMBL" id="QAT63074.1"/>
    </source>
</evidence>
<dbReference type="AlphaFoldDB" id="A0A410QGV7"/>
<dbReference type="InterPro" id="IPR000644">
    <property type="entry name" value="CBS_dom"/>
</dbReference>
<evidence type="ECO:0000256" key="6">
    <source>
        <dbReference type="ARBA" id="ARBA00022958"/>
    </source>
</evidence>
<evidence type="ECO:0000256" key="4">
    <source>
        <dbReference type="ARBA" id="ARBA00022749"/>
    </source>
</evidence>
<keyword evidence="4" id="KW-0332">GMP biosynthesis</keyword>
<dbReference type="KEGG" id="spoa:EQM13_16620"/>
<evidence type="ECO:0000259" key="15">
    <source>
        <dbReference type="PROSITE" id="PS51371"/>
    </source>
</evidence>
<feature type="active site" description="Proton acceptor" evidence="11">
    <location>
        <position position="419"/>
    </location>
</feature>
<feature type="binding site" description="in other chain" evidence="13">
    <location>
        <position position="317"/>
    </location>
    <ligand>
        <name>K(+)</name>
        <dbReference type="ChEBI" id="CHEBI:29103"/>
        <note>ligand shared between two tetrameric partners</note>
    </ligand>
</feature>
<evidence type="ECO:0000256" key="5">
    <source>
        <dbReference type="ARBA" id="ARBA00022755"/>
    </source>
</evidence>
<evidence type="ECO:0000256" key="13">
    <source>
        <dbReference type="PIRSR" id="PIRSR000130-4"/>
    </source>
</evidence>
<evidence type="ECO:0000256" key="7">
    <source>
        <dbReference type="ARBA" id="ARBA00023002"/>
    </source>
</evidence>
<dbReference type="PROSITE" id="PS51371">
    <property type="entry name" value="CBS"/>
    <property type="match status" value="1"/>
</dbReference>
<gene>
    <name evidence="16" type="ORF">EQM13_16620</name>
</gene>
<accession>A0A410QGV7</accession>
<dbReference type="GO" id="GO:0006177">
    <property type="term" value="P:GMP biosynthetic process"/>
    <property type="evidence" value="ECO:0007669"/>
    <property type="project" value="UniProtKB-KW"/>
</dbReference>
<dbReference type="GO" id="GO:0006183">
    <property type="term" value="P:GTP biosynthetic process"/>
    <property type="evidence" value="ECO:0007669"/>
    <property type="project" value="TreeGrafter"/>
</dbReference>
<feature type="binding site" description="in other chain" evidence="13">
    <location>
        <position position="315"/>
    </location>
    <ligand>
        <name>K(+)</name>
        <dbReference type="ChEBI" id="CHEBI:29103"/>
        <note>ligand shared between two tetrameric partners</note>
    </ligand>
</feature>
<evidence type="ECO:0000256" key="14">
    <source>
        <dbReference type="PROSITE-ProRule" id="PRU00703"/>
    </source>
</evidence>
<keyword evidence="8 12" id="KW-0520">NAD</keyword>
<dbReference type="SUPFAM" id="SSF51412">
    <property type="entry name" value="Inosine monophosphate dehydrogenase (IMPDH)"/>
    <property type="match status" value="1"/>
</dbReference>
<sequence>MADIIDGVSHTFNEFLLIPRLTTKDCTHGNISLTTYLTKVSDKCDLDAMRLNIPMVSAAMQSVSDARMAIALAQEGGLSFIYCSQSIEEQCKMVRSVKLYKAGFVASDTTLSPKDTVATAMRLRAKTGHSTIAITENGCNNDILVGLVTSKDLRLSRIDPNDSLDKYMTPIDKLVVAYEGISLHEANDIIWRHKLNCLPIIDRNKRLKYLTFRKDYDASKKYTSQLVDAQKRLMVGAAINTWDYMDRVPALIDAGADILCVDSSDGYSEYQFDAIKMIKNKYGDKIKIGGGNIVYPDAFNYLVEAGADFVKVGIGGGSICITREQKGIGRGQASAIIDIARERDALYQRTGVYIPICADGGIVHDYHISLAIAMGADFVMLGRYFARFDESPGKKTHIGNQVVKEHWGEGTKRSANWSRYLDTGRPDIIFEEGVDSFVPYVGGLDENLQITLAKLKSAMISCGAKTINDFQKNALLTIVSPSSIVEGGAHDLVSRPMME</sequence>
<dbReference type="NCBIfam" id="NF005493">
    <property type="entry name" value="PRK07107.1"/>
    <property type="match status" value="1"/>
</dbReference>
<keyword evidence="5" id="KW-0658">Purine biosynthesis</keyword>
<dbReference type="Proteomes" id="UP000287969">
    <property type="component" value="Chromosome"/>
</dbReference>
<evidence type="ECO:0000256" key="2">
    <source>
        <dbReference type="ARBA" id="ARBA00005502"/>
    </source>
</evidence>